<name>E6K534_9BACT</name>
<organism evidence="1 2">
    <name type="scientific">Segatella buccae ATCC 33574</name>
    <dbReference type="NCBI Taxonomy" id="873513"/>
    <lineage>
        <taxon>Bacteria</taxon>
        <taxon>Pseudomonadati</taxon>
        <taxon>Bacteroidota</taxon>
        <taxon>Bacteroidia</taxon>
        <taxon>Bacteroidales</taxon>
        <taxon>Prevotellaceae</taxon>
        <taxon>Segatella</taxon>
    </lineage>
</organism>
<protein>
    <submittedName>
        <fullName evidence="1">Uncharacterized protein</fullName>
    </submittedName>
</protein>
<proteinExistence type="predicted"/>
<dbReference type="Proteomes" id="UP000003112">
    <property type="component" value="Unassembled WGS sequence"/>
</dbReference>
<dbReference type="STRING" id="873513.HMPREF6485_0747"/>
<accession>E6K534</accession>
<sequence length="39" mass="4729">MPVRYPVDKTIILSICLLNVQRKENLPETTTFWRTFYIK</sequence>
<dbReference type="HOGENOM" id="CLU_3314532_0_0_10"/>
<evidence type="ECO:0000313" key="1">
    <source>
        <dbReference type="EMBL" id="EFU31354.1"/>
    </source>
</evidence>
<reference evidence="1 2" key="1">
    <citation type="submission" date="2010-10" db="EMBL/GenBank/DDBJ databases">
        <authorList>
            <person name="Muzny D."/>
            <person name="Qin X."/>
            <person name="Deng J."/>
            <person name="Jiang H."/>
            <person name="Liu Y."/>
            <person name="Qu J."/>
            <person name="Song X.-Z."/>
            <person name="Zhang L."/>
            <person name="Thornton R."/>
            <person name="Coyle M."/>
            <person name="Francisco L."/>
            <person name="Jackson L."/>
            <person name="Javaid M."/>
            <person name="Korchina V."/>
            <person name="Kovar C."/>
            <person name="Mata R."/>
            <person name="Mathew T."/>
            <person name="Ngo R."/>
            <person name="Nguyen L."/>
            <person name="Nguyen N."/>
            <person name="Okwuonu G."/>
            <person name="Ongeri F."/>
            <person name="Pham C."/>
            <person name="Simmons D."/>
            <person name="Wilczek-Boney K."/>
            <person name="Hale W."/>
            <person name="Jakkamsetti A."/>
            <person name="Pham P."/>
            <person name="Ruth R."/>
            <person name="San Lucas F."/>
            <person name="Warren J."/>
            <person name="Zhang J."/>
            <person name="Zhao Z."/>
            <person name="Zhou C."/>
            <person name="Zhu D."/>
            <person name="Lee S."/>
            <person name="Bess C."/>
            <person name="Blankenburg K."/>
            <person name="Forbes L."/>
            <person name="Fu Q."/>
            <person name="Gubbala S."/>
            <person name="Hirani K."/>
            <person name="Jayaseelan J.C."/>
            <person name="Lara F."/>
            <person name="Munidasa M."/>
            <person name="Palculict T."/>
            <person name="Patil S."/>
            <person name="Pu L.-L."/>
            <person name="Saada N."/>
            <person name="Tang L."/>
            <person name="Weissenberger G."/>
            <person name="Zhu Y."/>
            <person name="Hemphill L."/>
            <person name="Shang Y."/>
            <person name="Youmans B."/>
            <person name="Ayvaz T."/>
            <person name="Ross M."/>
            <person name="Santibanez J."/>
            <person name="Aqrawi P."/>
            <person name="Gross S."/>
            <person name="Joshi V."/>
            <person name="Fowler G."/>
            <person name="Nazareth L."/>
            <person name="Reid J."/>
            <person name="Worley K."/>
            <person name="Petrosino J."/>
            <person name="Highlander S."/>
            <person name="Gibbs R."/>
        </authorList>
    </citation>
    <scope>NUCLEOTIDE SEQUENCE [LARGE SCALE GENOMIC DNA]</scope>
    <source>
        <strain evidence="1 2">ATCC 33574</strain>
    </source>
</reference>
<dbReference type="EMBL" id="AEPD01000015">
    <property type="protein sequence ID" value="EFU31354.1"/>
    <property type="molecule type" value="Genomic_DNA"/>
</dbReference>
<evidence type="ECO:0000313" key="2">
    <source>
        <dbReference type="Proteomes" id="UP000003112"/>
    </source>
</evidence>
<keyword evidence="2" id="KW-1185">Reference proteome</keyword>
<gene>
    <name evidence="1" type="ORF">HMPREF6485_0747</name>
</gene>
<dbReference type="AlphaFoldDB" id="E6K534"/>
<comment type="caution">
    <text evidence="1">The sequence shown here is derived from an EMBL/GenBank/DDBJ whole genome shotgun (WGS) entry which is preliminary data.</text>
</comment>